<keyword evidence="2" id="KW-1185">Reference proteome</keyword>
<dbReference type="AlphaFoldDB" id="A0ABD1Z2X2"/>
<protein>
    <submittedName>
        <fullName evidence="1">Uncharacterized protein</fullName>
    </submittedName>
</protein>
<dbReference type="EMBL" id="JBHFFA010000003">
    <property type="protein sequence ID" value="KAL2636312.1"/>
    <property type="molecule type" value="Genomic_DNA"/>
</dbReference>
<proteinExistence type="predicted"/>
<dbReference type="Proteomes" id="UP001605036">
    <property type="component" value="Unassembled WGS sequence"/>
</dbReference>
<comment type="caution">
    <text evidence="1">The sequence shown here is derived from an EMBL/GenBank/DDBJ whole genome shotgun (WGS) entry which is preliminary data.</text>
</comment>
<accession>A0ABD1Z2X2</accession>
<name>A0ABD1Z2X2_9MARC</name>
<organism evidence="1 2">
    <name type="scientific">Riccia fluitans</name>
    <dbReference type="NCBI Taxonomy" id="41844"/>
    <lineage>
        <taxon>Eukaryota</taxon>
        <taxon>Viridiplantae</taxon>
        <taxon>Streptophyta</taxon>
        <taxon>Embryophyta</taxon>
        <taxon>Marchantiophyta</taxon>
        <taxon>Marchantiopsida</taxon>
        <taxon>Marchantiidae</taxon>
        <taxon>Marchantiales</taxon>
        <taxon>Ricciaceae</taxon>
        <taxon>Riccia</taxon>
    </lineage>
</organism>
<reference evidence="1 2" key="1">
    <citation type="submission" date="2024-09" db="EMBL/GenBank/DDBJ databases">
        <title>Chromosome-scale assembly of Riccia fluitans.</title>
        <authorList>
            <person name="Paukszto L."/>
            <person name="Sawicki J."/>
            <person name="Karawczyk K."/>
            <person name="Piernik-Szablinska J."/>
            <person name="Szczecinska M."/>
            <person name="Mazdziarz M."/>
        </authorList>
    </citation>
    <scope>NUCLEOTIDE SEQUENCE [LARGE SCALE GENOMIC DNA]</scope>
    <source>
        <strain evidence="1">Rf_01</strain>
        <tissue evidence="1">Aerial parts of the thallus</tissue>
    </source>
</reference>
<gene>
    <name evidence="1" type="ORF">R1flu_007791</name>
</gene>
<evidence type="ECO:0000313" key="1">
    <source>
        <dbReference type="EMBL" id="KAL2636312.1"/>
    </source>
</evidence>
<evidence type="ECO:0000313" key="2">
    <source>
        <dbReference type="Proteomes" id="UP001605036"/>
    </source>
</evidence>
<sequence>MDAKHRAVRPLVCHHRPRVAAKSGGREEYSRGCQCRHPSIQSVLLVCQPLRNSTSLTGKDARLTEFASLLFIDPFH</sequence>